<dbReference type="PROSITE" id="PS51677">
    <property type="entry name" value="NODB"/>
    <property type="match status" value="1"/>
</dbReference>
<evidence type="ECO:0000259" key="5">
    <source>
        <dbReference type="PROSITE" id="PS51677"/>
    </source>
</evidence>
<dbReference type="PANTHER" id="PTHR10587">
    <property type="entry name" value="GLYCOSYL TRANSFERASE-RELATED"/>
    <property type="match status" value="1"/>
</dbReference>
<dbReference type="Gene3D" id="3.20.20.370">
    <property type="entry name" value="Glycoside hydrolase/deacetylase"/>
    <property type="match status" value="1"/>
</dbReference>
<feature type="compositionally biased region" description="Acidic residues" evidence="3">
    <location>
        <begin position="84"/>
        <end position="94"/>
    </location>
</feature>
<dbReference type="AlphaFoldDB" id="A0A1M5JTF1"/>
<reference evidence="6 7" key="1">
    <citation type="submission" date="2016-11" db="EMBL/GenBank/DDBJ databases">
        <authorList>
            <person name="Jaros S."/>
            <person name="Januszkiewicz K."/>
            <person name="Wedrychowicz H."/>
        </authorList>
    </citation>
    <scope>NUCLEOTIDE SEQUENCE [LARGE SCALE GENOMIC DNA]</scope>
    <source>
        <strain evidence="6 7">IBRC-M 10683</strain>
    </source>
</reference>
<dbReference type="GO" id="GO:0046872">
    <property type="term" value="F:metal ion binding"/>
    <property type="evidence" value="ECO:0007669"/>
    <property type="project" value="UniProtKB-KW"/>
</dbReference>
<feature type="transmembrane region" description="Helical" evidence="4">
    <location>
        <begin position="6"/>
        <end position="26"/>
    </location>
</feature>
<keyword evidence="4" id="KW-0812">Transmembrane</keyword>
<dbReference type="Proteomes" id="UP000183988">
    <property type="component" value="Unassembled WGS sequence"/>
</dbReference>
<evidence type="ECO:0000256" key="3">
    <source>
        <dbReference type="SAM" id="MobiDB-lite"/>
    </source>
</evidence>
<dbReference type="InterPro" id="IPR002509">
    <property type="entry name" value="NODB_dom"/>
</dbReference>
<dbReference type="CDD" id="cd10917">
    <property type="entry name" value="CE4_NodB_like_6s_7s"/>
    <property type="match status" value="1"/>
</dbReference>
<feature type="compositionally biased region" description="Basic and acidic residues" evidence="3">
    <location>
        <begin position="96"/>
        <end position="112"/>
    </location>
</feature>
<dbReference type="Pfam" id="PF01522">
    <property type="entry name" value="Polysacc_deac_1"/>
    <property type="match status" value="1"/>
</dbReference>
<feature type="compositionally biased region" description="Basic and acidic residues" evidence="3">
    <location>
        <begin position="69"/>
        <end position="79"/>
    </location>
</feature>
<dbReference type="InterPro" id="IPR050248">
    <property type="entry name" value="Polysacc_deacetylase_ArnD"/>
</dbReference>
<protein>
    <submittedName>
        <fullName evidence="6">Polysaccharide deacetylase family sporulation protein PdaB</fullName>
    </submittedName>
</protein>
<evidence type="ECO:0000313" key="7">
    <source>
        <dbReference type="Proteomes" id="UP000183988"/>
    </source>
</evidence>
<dbReference type="OrthoDB" id="9812065at2"/>
<keyword evidence="1" id="KW-0479">Metal-binding</keyword>
<keyword evidence="4" id="KW-0472">Membrane</keyword>
<dbReference type="STRING" id="930117.SAMN05216225_103324"/>
<keyword evidence="4" id="KW-1133">Transmembrane helix</keyword>
<dbReference type="GO" id="GO:0016810">
    <property type="term" value="F:hydrolase activity, acting on carbon-nitrogen (but not peptide) bonds"/>
    <property type="evidence" value="ECO:0007669"/>
    <property type="project" value="InterPro"/>
</dbReference>
<name>A0A1M5JTF1_9BACI</name>
<evidence type="ECO:0000313" key="6">
    <source>
        <dbReference type="EMBL" id="SHG43826.1"/>
    </source>
</evidence>
<feature type="domain" description="NodB homology" evidence="5">
    <location>
        <begin position="121"/>
        <end position="297"/>
    </location>
</feature>
<feature type="region of interest" description="Disordered" evidence="3">
    <location>
        <begin position="69"/>
        <end position="112"/>
    </location>
</feature>
<sequence length="318" mass="36007">MKKARWKVFIGIIIFFILSIFIFIKWTDIRLLATSKLESETPISSKDVILGMKGQNVVQKDTIVIPVKENDQIETDPSKTEPIVELDDPDEVSENNDNHEQDTEKSSEKEESIVEINNEEKYVALTFDDGPTPDFTPQILEILKNYDAKATFFMLGVQVKQHPQIVQQVADADHEIGNHTQNHVDLTKISSGEIREELTKSNQQIKEASGDAPSLIRPPFGVYNNNLEQIASENNTSIIMWSVDTRDWERNPSYVVDTVKKKVKSGSIVLMHDTKHTTVEALPEVMNYLKKNGYQFVTVSELLALQTLNGIGPFYGNK</sequence>
<dbReference type="PANTHER" id="PTHR10587:SF133">
    <property type="entry name" value="CHITIN DEACETYLASE 1-RELATED"/>
    <property type="match status" value="1"/>
</dbReference>
<keyword evidence="7" id="KW-1185">Reference proteome</keyword>
<evidence type="ECO:0000256" key="4">
    <source>
        <dbReference type="SAM" id="Phobius"/>
    </source>
</evidence>
<dbReference type="GO" id="GO:0005975">
    <property type="term" value="P:carbohydrate metabolic process"/>
    <property type="evidence" value="ECO:0007669"/>
    <property type="project" value="InterPro"/>
</dbReference>
<dbReference type="RefSeq" id="WP_159431580.1">
    <property type="nucleotide sequence ID" value="NZ_FQVW01000033.1"/>
</dbReference>
<dbReference type="SUPFAM" id="SSF88713">
    <property type="entry name" value="Glycoside hydrolase/deacetylase"/>
    <property type="match status" value="1"/>
</dbReference>
<gene>
    <name evidence="6" type="ORF">SAMN05216225_103324</name>
</gene>
<dbReference type="EMBL" id="FQVW01000033">
    <property type="protein sequence ID" value="SHG43826.1"/>
    <property type="molecule type" value="Genomic_DNA"/>
</dbReference>
<dbReference type="GO" id="GO:0016020">
    <property type="term" value="C:membrane"/>
    <property type="evidence" value="ECO:0007669"/>
    <property type="project" value="TreeGrafter"/>
</dbReference>
<keyword evidence="2" id="KW-0378">Hydrolase</keyword>
<organism evidence="6 7">
    <name type="scientific">Ornithinibacillus halophilus</name>
    <dbReference type="NCBI Taxonomy" id="930117"/>
    <lineage>
        <taxon>Bacteria</taxon>
        <taxon>Bacillati</taxon>
        <taxon>Bacillota</taxon>
        <taxon>Bacilli</taxon>
        <taxon>Bacillales</taxon>
        <taxon>Bacillaceae</taxon>
        <taxon>Ornithinibacillus</taxon>
    </lineage>
</organism>
<evidence type="ECO:0000256" key="1">
    <source>
        <dbReference type="ARBA" id="ARBA00022723"/>
    </source>
</evidence>
<evidence type="ECO:0000256" key="2">
    <source>
        <dbReference type="ARBA" id="ARBA00022801"/>
    </source>
</evidence>
<accession>A0A1M5JTF1</accession>
<dbReference type="InterPro" id="IPR011330">
    <property type="entry name" value="Glyco_hydro/deAcase_b/a-brl"/>
</dbReference>
<proteinExistence type="predicted"/>